<sequence>MKFLNTLLFLQSCAVAGAFTFVNPSAGRAPTQLYNVNPVGNSPGYTSKTADWEIEKISPIVKIQGTTRHTWNFNDINKEIVQVALETGGRPMNCDIQLWIGPDWTPVTMKAYSEDGQVRPIQSLVGTRNKSANLEIRNTASSEFPLSAACSYAVEPLADARIALGQTKGDYIEGKAIYTKTFGPEVGQVQVMLETDGRMLNAKVELLNGPNNVKQAFEIFTNNGKLNSLFVVFDTPGEGNVVRVTNLAPLEFPCTAYTAATKSSSESPGAMTWN</sequence>
<protein>
    <submittedName>
        <fullName evidence="2">Uncharacterized protein</fullName>
    </submittedName>
</protein>
<feature type="signal peptide" evidence="1">
    <location>
        <begin position="1"/>
        <end position="18"/>
    </location>
</feature>
<name>A0A7S4STG9_9STRA</name>
<organism evidence="2">
    <name type="scientific">Ditylum brightwellii</name>
    <dbReference type="NCBI Taxonomy" id="49249"/>
    <lineage>
        <taxon>Eukaryota</taxon>
        <taxon>Sar</taxon>
        <taxon>Stramenopiles</taxon>
        <taxon>Ochrophyta</taxon>
        <taxon>Bacillariophyta</taxon>
        <taxon>Mediophyceae</taxon>
        <taxon>Lithodesmiophycidae</taxon>
        <taxon>Lithodesmiales</taxon>
        <taxon>Lithodesmiaceae</taxon>
        <taxon>Ditylum</taxon>
    </lineage>
</organism>
<reference evidence="2" key="1">
    <citation type="submission" date="2021-01" db="EMBL/GenBank/DDBJ databases">
        <authorList>
            <person name="Corre E."/>
            <person name="Pelletier E."/>
            <person name="Niang G."/>
            <person name="Scheremetjew M."/>
            <person name="Finn R."/>
            <person name="Kale V."/>
            <person name="Holt S."/>
            <person name="Cochrane G."/>
            <person name="Meng A."/>
            <person name="Brown T."/>
            <person name="Cohen L."/>
        </authorList>
    </citation>
    <scope>NUCLEOTIDE SEQUENCE</scope>
    <source>
        <strain evidence="2">GSO104</strain>
    </source>
</reference>
<dbReference type="InterPro" id="IPR057491">
    <property type="entry name" value="DiatomPyrShell"/>
</dbReference>
<keyword evidence="1" id="KW-0732">Signal</keyword>
<dbReference type="EMBL" id="HBNS01053905">
    <property type="protein sequence ID" value="CAE4655610.1"/>
    <property type="molecule type" value="Transcribed_RNA"/>
</dbReference>
<feature type="chain" id="PRO_5030504697" evidence="1">
    <location>
        <begin position="19"/>
        <end position="274"/>
    </location>
</feature>
<accession>A0A7S4STG9</accession>
<dbReference type="Pfam" id="PF25192">
    <property type="entry name" value="DiatomPyrShell"/>
    <property type="match status" value="1"/>
</dbReference>
<dbReference type="AlphaFoldDB" id="A0A7S4STG9"/>
<proteinExistence type="predicted"/>
<evidence type="ECO:0000313" key="2">
    <source>
        <dbReference type="EMBL" id="CAE4655610.1"/>
    </source>
</evidence>
<evidence type="ECO:0000256" key="1">
    <source>
        <dbReference type="SAM" id="SignalP"/>
    </source>
</evidence>
<gene>
    <name evidence="2" type="ORF">DBRI00130_LOCUS39167</name>
</gene>